<evidence type="ECO:0000313" key="2">
    <source>
        <dbReference type="Proteomes" id="UP000560081"/>
    </source>
</evidence>
<dbReference type="EMBL" id="JACHMC010000001">
    <property type="protein sequence ID" value="MBB4882834.1"/>
    <property type="molecule type" value="Genomic_DNA"/>
</dbReference>
<comment type="caution">
    <text evidence="1">The sequence shown here is derived from an EMBL/GenBank/DDBJ whole genome shotgun (WGS) entry which is preliminary data.</text>
</comment>
<reference evidence="1 2" key="1">
    <citation type="submission" date="2020-08" db="EMBL/GenBank/DDBJ databases">
        <title>Sequencing the genomes of 1000 actinobacteria strains.</title>
        <authorList>
            <person name="Klenk H.-P."/>
        </authorList>
    </citation>
    <scope>NUCLEOTIDE SEQUENCE [LARGE SCALE GENOMIC DNA]</scope>
    <source>
        <strain evidence="1 2">DSM 19079</strain>
    </source>
</reference>
<dbReference type="RefSeq" id="WP_135027872.1">
    <property type="nucleotide sequence ID" value="NZ_BMLA01000001.1"/>
</dbReference>
<dbReference type="OrthoDB" id="4407386at2"/>
<gene>
    <name evidence="1" type="ORF">BJ976_001185</name>
</gene>
<dbReference type="Proteomes" id="UP000560081">
    <property type="component" value="Unassembled WGS sequence"/>
</dbReference>
<proteinExistence type="predicted"/>
<keyword evidence="2" id="KW-1185">Reference proteome</keyword>
<dbReference type="AlphaFoldDB" id="A0A4Y8X3N0"/>
<name>A0A4Y8X3N0_9MICC</name>
<sequence length="248" mass="25907">MNGKIVTNEFAKMRHLHVWLIAALLLVVTTGFALYTGVFSPDFDRATGGAWNSLLNSFGGVAPLVSPLLLAIMASRLVDIEHVGGGWLMSSVSGATSGALCRAKMLALAVLVVVATVAASVLVAATGFLTGIEAPWPAGRWIGLTVMILIVNLVLVALAVIIAARVENQLVGIGIGLLGTVLGLIASSMPAWFVHLTPWGYYTLAAVTGYDDAELVAITPSYLSIAGLAIVAIVAFSIFTSRFDRQEA</sequence>
<organism evidence="1 2">
    <name type="scientific">Micrococcus flavus</name>
    <dbReference type="NCBI Taxonomy" id="384602"/>
    <lineage>
        <taxon>Bacteria</taxon>
        <taxon>Bacillati</taxon>
        <taxon>Actinomycetota</taxon>
        <taxon>Actinomycetes</taxon>
        <taxon>Micrococcales</taxon>
        <taxon>Micrococcaceae</taxon>
        <taxon>Micrococcus</taxon>
    </lineage>
</organism>
<protein>
    <submittedName>
        <fullName evidence="1">Uncharacterized protein</fullName>
    </submittedName>
</protein>
<accession>A0A4Y8X3N0</accession>
<dbReference type="Pfam" id="PF12730">
    <property type="entry name" value="ABC2_membrane_4"/>
    <property type="match status" value="1"/>
</dbReference>
<evidence type="ECO:0000313" key="1">
    <source>
        <dbReference type="EMBL" id="MBB4882834.1"/>
    </source>
</evidence>